<keyword evidence="1" id="KW-0812">Transmembrane</keyword>
<feature type="transmembrane region" description="Helical" evidence="1">
    <location>
        <begin position="6"/>
        <end position="26"/>
    </location>
</feature>
<sequence>MLEALVTTAAGALSATVGVLVGGIVARRAQDNQWLRDQQLGAYQDLFSHYAKFTMELRQAHGAQRGWDYDWGEWNAALMRAGLVAPGDVAAEIDGFGRAINSFLDQVARSRDPRLDPLSPEAFEQARQAPAQAQVKLVNAIRRSLSRDAEGLPFGIGG</sequence>
<keyword evidence="1" id="KW-1133">Transmembrane helix</keyword>
<dbReference type="AlphaFoldDB" id="A0AA41QEB8"/>
<evidence type="ECO:0000256" key="1">
    <source>
        <dbReference type="SAM" id="Phobius"/>
    </source>
</evidence>
<dbReference type="EMBL" id="JAKGSG010000033">
    <property type="protein sequence ID" value="MCF4121582.1"/>
    <property type="molecule type" value="Genomic_DNA"/>
</dbReference>
<keyword evidence="3" id="KW-1185">Reference proteome</keyword>
<evidence type="ECO:0000313" key="2">
    <source>
        <dbReference type="EMBL" id="MCF4121582.1"/>
    </source>
</evidence>
<gene>
    <name evidence="2" type="ORF">L1785_11370</name>
</gene>
<dbReference type="RefSeq" id="WP_236089381.1">
    <property type="nucleotide sequence ID" value="NZ_JAKGSG010000033.1"/>
</dbReference>
<comment type="caution">
    <text evidence="2">The sequence shown here is derived from an EMBL/GenBank/DDBJ whole genome shotgun (WGS) entry which is preliminary data.</text>
</comment>
<organism evidence="2 3">
    <name type="scientific">Antribacter soli</name>
    <dbReference type="NCBI Taxonomy" id="2910976"/>
    <lineage>
        <taxon>Bacteria</taxon>
        <taxon>Bacillati</taxon>
        <taxon>Actinomycetota</taxon>
        <taxon>Actinomycetes</taxon>
        <taxon>Micrococcales</taxon>
        <taxon>Promicromonosporaceae</taxon>
        <taxon>Antribacter</taxon>
    </lineage>
</organism>
<protein>
    <submittedName>
        <fullName evidence="2">Uncharacterized protein</fullName>
    </submittedName>
</protein>
<accession>A0AA41QEB8</accession>
<proteinExistence type="predicted"/>
<evidence type="ECO:0000313" key="3">
    <source>
        <dbReference type="Proteomes" id="UP001165405"/>
    </source>
</evidence>
<reference evidence="2" key="1">
    <citation type="submission" date="2022-01" db="EMBL/GenBank/DDBJ databases">
        <title>Antribacter sp. nov., isolated from Guizhou of China.</title>
        <authorList>
            <person name="Chengliang C."/>
            <person name="Ya Z."/>
        </authorList>
    </citation>
    <scope>NUCLEOTIDE SEQUENCE</scope>
    <source>
        <strain evidence="2">KLBMP 9083</strain>
    </source>
</reference>
<dbReference type="Proteomes" id="UP001165405">
    <property type="component" value="Unassembled WGS sequence"/>
</dbReference>
<name>A0AA41QEB8_9MICO</name>
<keyword evidence="1" id="KW-0472">Membrane</keyword>